<keyword evidence="5" id="KW-0488">Methylation</keyword>
<gene>
    <name evidence="11" type="primary">xcpW</name>
    <name evidence="11" type="ORF">ROJ8625_00388</name>
</gene>
<accession>A0A1X6Y887</accession>
<evidence type="ECO:0000256" key="3">
    <source>
        <dbReference type="ARBA" id="ARBA00021539"/>
    </source>
</evidence>
<evidence type="ECO:0000256" key="6">
    <source>
        <dbReference type="ARBA" id="ARBA00022519"/>
    </source>
</evidence>
<evidence type="ECO:0000256" key="8">
    <source>
        <dbReference type="ARBA" id="ARBA00022989"/>
    </source>
</evidence>
<evidence type="ECO:0000256" key="1">
    <source>
        <dbReference type="ARBA" id="ARBA00004377"/>
    </source>
</evidence>
<dbReference type="PANTHER" id="PTHR39583">
    <property type="entry name" value="TYPE II SECRETION SYSTEM PROTEIN J-RELATED"/>
    <property type="match status" value="1"/>
</dbReference>
<dbReference type="Proteomes" id="UP000193570">
    <property type="component" value="Unassembled WGS sequence"/>
</dbReference>
<keyword evidence="8 10" id="KW-1133">Transmembrane helix</keyword>
<dbReference type="NCBIfam" id="TIGR02532">
    <property type="entry name" value="IV_pilin_GFxxxE"/>
    <property type="match status" value="1"/>
</dbReference>
<sequence length="185" mass="19542">MTPPRARPGDAGLTLVEVLVALALFALVSVAGLTMLDTVLRVNDGTGTRLERLAEIDRAFLVLRRDLAQMAPGPVTLDAQGLAFPRAFGAGPAEMRVRHTDGTLVREVPAAAGAQSSQRLLAGVAGARWRLLGPAQVWHESWPVDAVPEGAPPRAAEVTLDLERGESGTGGTLTRLFALPETARR</sequence>
<dbReference type="InterPro" id="IPR010055">
    <property type="entry name" value="T2SS_protein-GspJ"/>
</dbReference>
<evidence type="ECO:0000256" key="4">
    <source>
        <dbReference type="ARBA" id="ARBA00022475"/>
    </source>
</evidence>
<evidence type="ECO:0000256" key="7">
    <source>
        <dbReference type="ARBA" id="ARBA00022692"/>
    </source>
</evidence>
<keyword evidence="7 10" id="KW-0812">Transmembrane</keyword>
<evidence type="ECO:0000313" key="12">
    <source>
        <dbReference type="Proteomes" id="UP000193570"/>
    </source>
</evidence>
<keyword evidence="12" id="KW-1185">Reference proteome</keyword>
<reference evidence="11 12" key="1">
    <citation type="submission" date="2017-03" db="EMBL/GenBank/DDBJ databases">
        <authorList>
            <person name="Afonso C.L."/>
            <person name="Miller P.J."/>
            <person name="Scott M.A."/>
            <person name="Spackman E."/>
            <person name="Goraichik I."/>
            <person name="Dimitrov K.M."/>
            <person name="Suarez D.L."/>
            <person name="Swayne D.E."/>
        </authorList>
    </citation>
    <scope>NUCLEOTIDE SEQUENCE [LARGE SCALE GENOMIC DNA]</scope>
    <source>
        <strain evidence="11 12">CECT 8625</strain>
    </source>
</reference>
<dbReference type="InterPro" id="IPR045584">
    <property type="entry name" value="Pilin-like"/>
</dbReference>
<name>A0A1X6Y887_9RHOB</name>
<dbReference type="Pfam" id="PF07963">
    <property type="entry name" value="N_methyl"/>
    <property type="match status" value="1"/>
</dbReference>
<proteinExistence type="inferred from homology"/>
<dbReference type="SUPFAM" id="SSF54523">
    <property type="entry name" value="Pili subunits"/>
    <property type="match status" value="1"/>
</dbReference>
<evidence type="ECO:0000256" key="9">
    <source>
        <dbReference type="ARBA" id="ARBA00023136"/>
    </source>
</evidence>
<dbReference type="EMBL" id="FWFK01000001">
    <property type="protein sequence ID" value="SLN13206.1"/>
    <property type="molecule type" value="Genomic_DNA"/>
</dbReference>
<dbReference type="AlphaFoldDB" id="A0A1X6Y887"/>
<evidence type="ECO:0000256" key="10">
    <source>
        <dbReference type="SAM" id="Phobius"/>
    </source>
</evidence>
<dbReference type="PANTHER" id="PTHR39583:SF2">
    <property type="entry name" value="TYPE II SECRETION SYSTEM PROTEIN J"/>
    <property type="match status" value="1"/>
</dbReference>
<organism evidence="11 12">
    <name type="scientific">Roseivivax jejudonensis</name>
    <dbReference type="NCBI Taxonomy" id="1529041"/>
    <lineage>
        <taxon>Bacteria</taxon>
        <taxon>Pseudomonadati</taxon>
        <taxon>Pseudomonadota</taxon>
        <taxon>Alphaproteobacteria</taxon>
        <taxon>Rhodobacterales</taxon>
        <taxon>Roseobacteraceae</taxon>
        <taxon>Roseivivax</taxon>
    </lineage>
</organism>
<dbReference type="GO" id="GO:0005886">
    <property type="term" value="C:plasma membrane"/>
    <property type="evidence" value="ECO:0007669"/>
    <property type="project" value="UniProtKB-SubCell"/>
</dbReference>
<dbReference type="InterPro" id="IPR051621">
    <property type="entry name" value="T2SS_protein_J"/>
</dbReference>
<feature type="transmembrane region" description="Helical" evidence="10">
    <location>
        <begin position="12"/>
        <end position="36"/>
    </location>
</feature>
<dbReference type="OrthoDB" id="7723663at2"/>
<dbReference type="PROSITE" id="PS00409">
    <property type="entry name" value="PROKAR_NTER_METHYL"/>
    <property type="match status" value="1"/>
</dbReference>
<evidence type="ECO:0000256" key="2">
    <source>
        <dbReference type="ARBA" id="ARBA00011084"/>
    </source>
</evidence>
<keyword evidence="4" id="KW-1003">Cell membrane</keyword>
<dbReference type="RefSeq" id="WP_159456725.1">
    <property type="nucleotide sequence ID" value="NZ_FWFK01000001.1"/>
</dbReference>
<evidence type="ECO:0000313" key="11">
    <source>
        <dbReference type="EMBL" id="SLN13206.1"/>
    </source>
</evidence>
<dbReference type="Pfam" id="PF11612">
    <property type="entry name" value="T2SSJ"/>
    <property type="match status" value="1"/>
</dbReference>
<protein>
    <recommendedName>
        <fullName evidence="3">Type II secretion system protein J</fullName>
    </recommendedName>
</protein>
<dbReference type="GO" id="GO:0015627">
    <property type="term" value="C:type II protein secretion system complex"/>
    <property type="evidence" value="ECO:0007669"/>
    <property type="project" value="InterPro"/>
</dbReference>
<comment type="similarity">
    <text evidence="2">Belongs to the GSP J family.</text>
</comment>
<dbReference type="InterPro" id="IPR012902">
    <property type="entry name" value="N_methyl_site"/>
</dbReference>
<keyword evidence="6" id="KW-0997">Cell inner membrane</keyword>
<dbReference type="GO" id="GO:0015628">
    <property type="term" value="P:protein secretion by the type II secretion system"/>
    <property type="evidence" value="ECO:0007669"/>
    <property type="project" value="InterPro"/>
</dbReference>
<comment type="subcellular location">
    <subcellularLocation>
        <location evidence="1">Cell inner membrane</location>
        <topology evidence="1">Single-pass membrane protein</topology>
    </subcellularLocation>
</comment>
<evidence type="ECO:0000256" key="5">
    <source>
        <dbReference type="ARBA" id="ARBA00022481"/>
    </source>
</evidence>
<keyword evidence="9 10" id="KW-0472">Membrane</keyword>